<proteinExistence type="predicted"/>
<evidence type="ECO:0000313" key="2">
    <source>
        <dbReference type="EMBL" id="SPY08876.1"/>
    </source>
</evidence>
<name>A0A2X1UNW0_9BURK</name>
<dbReference type="InterPro" id="IPR050902">
    <property type="entry name" value="ABC_Transporter_SBP"/>
</dbReference>
<dbReference type="Proteomes" id="UP000250242">
    <property type="component" value="Unassembled WGS sequence"/>
</dbReference>
<dbReference type="RefSeq" id="WP_113062845.1">
    <property type="nucleotide sequence ID" value="NZ_UATH01000001.1"/>
</dbReference>
<dbReference type="Gene3D" id="1.20.58.2180">
    <property type="match status" value="1"/>
</dbReference>
<feature type="domain" description="Fe/B12 periplasmic-binding" evidence="1">
    <location>
        <begin position="1"/>
        <end position="116"/>
    </location>
</feature>
<dbReference type="Pfam" id="PF01497">
    <property type="entry name" value="Peripla_BP_2"/>
    <property type="match status" value="1"/>
</dbReference>
<dbReference type="PROSITE" id="PS50983">
    <property type="entry name" value="FE_B12_PBP"/>
    <property type="match status" value="1"/>
</dbReference>
<dbReference type="PANTHER" id="PTHR30535">
    <property type="entry name" value="VITAMIN B12-BINDING PROTEIN"/>
    <property type="match status" value="1"/>
</dbReference>
<dbReference type="AlphaFoldDB" id="A0A2X1UNW0"/>
<dbReference type="Gene3D" id="3.40.50.1980">
    <property type="entry name" value="Nitrogenase molybdenum iron protein domain"/>
    <property type="match status" value="1"/>
</dbReference>
<dbReference type="InterPro" id="IPR002491">
    <property type="entry name" value="ABC_transptr_periplasmic_BD"/>
</dbReference>
<sequence>MACSADGLETGLSHSIHTELLRTLGIHHVADELAGERLARVSMEQVLLWQPDVILTHSEAFLATVYEHPLWRKVPAVQKQQVYLVPSLPFGWLDEPPGVNRLLGLLWLSHWLKQAPEAEQIAKIREFYRLFYDVSLDDEQIRSFLIAPVIFDEH</sequence>
<evidence type="ECO:0000313" key="3">
    <source>
        <dbReference type="Proteomes" id="UP000250242"/>
    </source>
</evidence>
<reference evidence="2 3" key="1">
    <citation type="submission" date="2018-06" db="EMBL/GenBank/DDBJ databases">
        <authorList>
            <consortium name="Pathogen Informatics"/>
            <person name="Doyle S."/>
        </authorList>
    </citation>
    <scope>NUCLEOTIDE SEQUENCE [LARGE SCALE GENOMIC DNA]</scope>
    <source>
        <strain evidence="2 3">NCTC11009</strain>
    </source>
</reference>
<accession>A0A2X1UNW0</accession>
<dbReference type="EMBL" id="UATH01000001">
    <property type="protein sequence ID" value="SPY08876.1"/>
    <property type="molecule type" value="Genomic_DNA"/>
</dbReference>
<protein>
    <submittedName>
        <fullName evidence="2">ABC-type Fe3+-citrate transport system, periplasmic component</fullName>
    </submittedName>
</protein>
<dbReference type="PANTHER" id="PTHR30535:SF34">
    <property type="entry name" value="MOLYBDATE-BINDING PROTEIN MOLA"/>
    <property type="match status" value="1"/>
</dbReference>
<dbReference type="SUPFAM" id="SSF53807">
    <property type="entry name" value="Helical backbone' metal receptor"/>
    <property type="match status" value="1"/>
</dbReference>
<dbReference type="GO" id="GO:0071281">
    <property type="term" value="P:cellular response to iron ion"/>
    <property type="evidence" value="ECO:0007669"/>
    <property type="project" value="TreeGrafter"/>
</dbReference>
<gene>
    <name evidence="2" type="ORF">NCTC11009_02116</name>
</gene>
<evidence type="ECO:0000259" key="1">
    <source>
        <dbReference type="PROSITE" id="PS50983"/>
    </source>
</evidence>
<organism evidence="2 3">
    <name type="scientific">Oligella urethralis</name>
    <dbReference type="NCBI Taxonomy" id="90245"/>
    <lineage>
        <taxon>Bacteria</taxon>
        <taxon>Pseudomonadati</taxon>
        <taxon>Pseudomonadota</taxon>
        <taxon>Betaproteobacteria</taxon>
        <taxon>Burkholderiales</taxon>
        <taxon>Alcaligenaceae</taxon>
        <taxon>Oligella</taxon>
    </lineage>
</organism>